<feature type="compositionally biased region" description="Acidic residues" evidence="9">
    <location>
        <begin position="1322"/>
        <end position="1341"/>
    </location>
</feature>
<evidence type="ECO:0000256" key="5">
    <source>
        <dbReference type="ARBA" id="ARBA00022927"/>
    </source>
</evidence>
<evidence type="ECO:0000256" key="6">
    <source>
        <dbReference type="ARBA" id="ARBA00023034"/>
    </source>
</evidence>
<sequence>MAKKRKSRQSDAPSGPKELDAADARLGPITTFEDVADSEDEYFMNRDQILLEDGPNSKRRRKQDDDEDIELSDEEILGYEDSEDDDDERPRKTKGSASKGAASEEEEEGSQDGEEGDSGWWGSSKNEYYNADNIETEADALEEEVEAKRLQQKKLSKMAEEDFIFDGDEWLAEGAEVDGGEETVTEVLKEVEVTDDMGPEERYTLLKNRYPEFEHLVKEFQALQPELSELQKAAQGLSGQSLEAIKYWVLGCYVAALASYFAILTSPARDASKAQKTLDPAELRDHEVMETLISCREAWQRVKDMKSTKTIEDDVISEIAEEGFLQSINGEASKKPKKSKKTSKQEKAAAEKLAKKLEKAKAGEAAVADLYDLPLPGKKSKKQKKAEVEDKNDDNSDFGEEDALDERTAADKAARKKSLKFYTSQIVQKANKRAGAGRDAGGDMDIPHRERLRDRQARLNAEAEKRGQKNSKMGADLDDNSDDEDATTAKAVRNDEDEYYDMVAHKSKKNKEEKAERYAAYAAASKADRVVETEEIGEDGKRKITYAIEKNKGLAPKRSKDVRNPRVKKRKQYEAKQKKLKSMKPIWQGGEPKGGYQGELSGINTAVTQSDSIITALASYEPKMADLDPSKLTSTSQIFSTNHTLPQIRAIHKNLHVAIEEKSTRLRTQVGSSYRDLLGTADTIVHMRDDNDVVQELLGKMGGRCGRAIIGAKATGLSKFVARENNSEASIAARLRLLDACVLVVGRILKGGGGFGDNVKKGDRLVLSAKVLVLSRLLIKNLSEDATDASSLRAIETAKASISKLRRRLLRNVEKVFERAGDETEREDVQKALCAYSLATSSGARDVLRHFLHVRGEAMALSFQVEESNRKRSADDVIQSLKLYSRTLLDVQALVPGRLSLALAGLKNNPLLADPSLKRLEGLRLDVYERWCGEEIQYFTPYIRHDDLDGSHARDMLSAWSEKGSEVLLDGLKKTLDMMSEFKMIMELRTNVLELWIRDGAKARGIDPSEMQDALRNAINARMLAVLDNKVSKLRLVGSEVSAALGRWKDGITDEHVSIWDEEGYDAALAGGAAPFVQEVVSRLYGRNDAVSKAAHCYKSWYHVIDDVKDVVEQLRRQRWDNDYDEIEDEETIESRQKLLSKDDPQMLQEKLDTTLDRSFKELEDQIQKLWDERAGSARNGKVAMYFLRVLRDIRHQLPQRPSIKTFGLAIVPSLQEKISVAVSSPALDEFSAHGVSQRVVIGRPLWEGEPALPNQPSPELFQFLRSLSLTMSEEGVDLWTKAATSVLKKHLSQRLCGMWDAALTEVSSKDTPKEEPAKYNDDDDDDDDEEEKEEDATEKEEDTKDVSKDQAPGLTPEQKADLFTQWLFDVALLKRCIGSIEETSSTLQDLEDKLYKHSKLDDEAARQRLTKSANEFWQRTHLLFGLLA</sequence>
<feature type="compositionally biased region" description="Basic and acidic residues" evidence="9">
    <location>
        <begin position="1308"/>
        <end position="1321"/>
    </location>
</feature>
<accession>A0A9P9KID8</accession>
<evidence type="ECO:0000256" key="4">
    <source>
        <dbReference type="ARBA" id="ARBA00022448"/>
    </source>
</evidence>
<dbReference type="InterPro" id="IPR007146">
    <property type="entry name" value="Sas10/Utp3/C1D"/>
</dbReference>
<feature type="compositionally biased region" description="Acidic residues" evidence="9">
    <location>
        <begin position="65"/>
        <end position="87"/>
    </location>
</feature>
<evidence type="ECO:0000259" key="10">
    <source>
        <dbReference type="Pfam" id="PF09368"/>
    </source>
</evidence>
<feature type="region of interest" description="Disordered" evidence="9">
    <location>
        <begin position="556"/>
        <end position="592"/>
    </location>
</feature>
<gene>
    <name evidence="11" type="ORF">B0J15DRAFT_465543</name>
</gene>
<dbReference type="GO" id="GO:0017119">
    <property type="term" value="C:Golgi transport complex"/>
    <property type="evidence" value="ECO:0007669"/>
    <property type="project" value="InterPro"/>
</dbReference>
<dbReference type="OrthoDB" id="46189at2759"/>
<dbReference type="Pfam" id="PF08700">
    <property type="entry name" value="VPS51_Exo84_N"/>
    <property type="match status" value="1"/>
</dbReference>
<evidence type="ECO:0000256" key="3">
    <source>
        <dbReference type="ARBA" id="ARBA00020978"/>
    </source>
</evidence>
<keyword evidence="7" id="KW-0472">Membrane</keyword>
<dbReference type="Proteomes" id="UP000736672">
    <property type="component" value="Unassembled WGS sequence"/>
</dbReference>
<keyword evidence="5" id="KW-0653">Protein transport</keyword>
<dbReference type="GO" id="GO:0015031">
    <property type="term" value="P:protein transport"/>
    <property type="evidence" value="ECO:0007669"/>
    <property type="project" value="UniProtKB-KW"/>
</dbReference>
<evidence type="ECO:0000313" key="12">
    <source>
        <dbReference type="Proteomes" id="UP000736672"/>
    </source>
</evidence>
<comment type="subcellular location">
    <subcellularLocation>
        <location evidence="1">Golgi apparatus membrane</location>
        <topology evidence="1">Peripheral membrane protein</topology>
    </subcellularLocation>
</comment>
<dbReference type="GO" id="GO:0006891">
    <property type="term" value="P:intra-Golgi vesicle-mediated transport"/>
    <property type="evidence" value="ECO:0007669"/>
    <property type="project" value="InterPro"/>
</dbReference>
<evidence type="ECO:0000313" key="11">
    <source>
        <dbReference type="EMBL" id="KAH7258266.1"/>
    </source>
</evidence>
<feature type="compositionally biased region" description="Acidic residues" evidence="9">
    <location>
        <begin position="476"/>
        <end position="486"/>
    </location>
</feature>
<keyword evidence="12" id="KW-1185">Reference proteome</keyword>
<evidence type="ECO:0000256" key="2">
    <source>
        <dbReference type="ARBA" id="ARBA00006653"/>
    </source>
</evidence>
<dbReference type="Pfam" id="PF09368">
    <property type="entry name" value="Sas10"/>
    <property type="match status" value="1"/>
</dbReference>
<dbReference type="PANTHER" id="PTHR31658">
    <property type="entry name" value="CONSERVED OLIGOMERIC GOLGI COMPLEX SUBUNIT 1"/>
    <property type="match status" value="1"/>
</dbReference>
<organism evidence="11 12">
    <name type="scientific">Fusarium solani</name>
    <name type="common">Filamentous fungus</name>
    <dbReference type="NCBI Taxonomy" id="169388"/>
    <lineage>
        <taxon>Eukaryota</taxon>
        <taxon>Fungi</taxon>
        <taxon>Dikarya</taxon>
        <taxon>Ascomycota</taxon>
        <taxon>Pezizomycotina</taxon>
        <taxon>Sordariomycetes</taxon>
        <taxon>Hypocreomycetidae</taxon>
        <taxon>Hypocreales</taxon>
        <taxon>Nectriaceae</taxon>
        <taxon>Fusarium</taxon>
        <taxon>Fusarium solani species complex</taxon>
    </lineage>
</organism>
<feature type="compositionally biased region" description="Basic and acidic residues" evidence="9">
    <location>
        <begin position="445"/>
        <end position="467"/>
    </location>
</feature>
<evidence type="ECO:0000256" key="1">
    <source>
        <dbReference type="ARBA" id="ARBA00004395"/>
    </source>
</evidence>
<dbReference type="InterPro" id="IPR033370">
    <property type="entry name" value="COG1"/>
</dbReference>
<protein>
    <recommendedName>
        <fullName evidence="3">Conserved oligomeric Golgi complex subunit 1</fullName>
    </recommendedName>
</protein>
<feature type="region of interest" description="Disordered" evidence="9">
    <location>
        <begin position="1307"/>
        <end position="1356"/>
    </location>
</feature>
<comment type="similarity">
    <text evidence="2">Belongs to the COG1 family.</text>
</comment>
<feature type="region of interest" description="Disordered" evidence="9">
    <location>
        <begin position="327"/>
        <end position="352"/>
    </location>
</feature>
<feature type="region of interest" description="Disordered" evidence="9">
    <location>
        <begin position="368"/>
        <end position="499"/>
    </location>
</feature>
<feature type="compositionally biased region" description="Acidic residues" evidence="9">
    <location>
        <begin position="390"/>
        <end position="404"/>
    </location>
</feature>
<dbReference type="PANTHER" id="PTHR31658:SF0">
    <property type="entry name" value="CONSERVED OLIGOMERIC GOLGI COMPLEX SUBUNIT 1"/>
    <property type="match status" value="1"/>
</dbReference>
<dbReference type="GO" id="GO:0000139">
    <property type="term" value="C:Golgi membrane"/>
    <property type="evidence" value="ECO:0007669"/>
    <property type="project" value="UniProtKB-SubCell"/>
</dbReference>
<evidence type="ECO:0000256" key="8">
    <source>
        <dbReference type="SAM" id="Coils"/>
    </source>
</evidence>
<reference evidence="11" key="1">
    <citation type="journal article" date="2021" name="Nat. Commun.">
        <title>Genetic determinants of endophytism in the Arabidopsis root mycobiome.</title>
        <authorList>
            <person name="Mesny F."/>
            <person name="Miyauchi S."/>
            <person name="Thiergart T."/>
            <person name="Pickel B."/>
            <person name="Atanasova L."/>
            <person name="Karlsson M."/>
            <person name="Huettel B."/>
            <person name="Barry K.W."/>
            <person name="Haridas S."/>
            <person name="Chen C."/>
            <person name="Bauer D."/>
            <person name="Andreopoulos W."/>
            <person name="Pangilinan J."/>
            <person name="LaButti K."/>
            <person name="Riley R."/>
            <person name="Lipzen A."/>
            <person name="Clum A."/>
            <person name="Drula E."/>
            <person name="Henrissat B."/>
            <person name="Kohler A."/>
            <person name="Grigoriev I.V."/>
            <person name="Martin F.M."/>
            <person name="Hacquard S."/>
        </authorList>
    </citation>
    <scope>NUCLEOTIDE SEQUENCE</scope>
    <source>
        <strain evidence="11">FSSC 5 MPI-SDFR-AT-0091</strain>
    </source>
</reference>
<feature type="compositionally biased region" description="Basic and acidic residues" evidence="9">
    <location>
        <begin position="343"/>
        <end position="352"/>
    </location>
</feature>
<feature type="region of interest" description="Disordered" evidence="9">
    <location>
        <begin position="1"/>
        <end position="126"/>
    </location>
</feature>
<evidence type="ECO:0000256" key="9">
    <source>
        <dbReference type="SAM" id="MobiDB-lite"/>
    </source>
</evidence>
<dbReference type="Pfam" id="PF04000">
    <property type="entry name" value="Sas10_Utp3"/>
    <property type="match status" value="1"/>
</dbReference>
<evidence type="ECO:0000256" key="7">
    <source>
        <dbReference type="ARBA" id="ARBA00023136"/>
    </source>
</evidence>
<proteinExistence type="inferred from homology"/>
<dbReference type="EMBL" id="JAGTJS010000009">
    <property type="protein sequence ID" value="KAH7258266.1"/>
    <property type="molecule type" value="Genomic_DNA"/>
</dbReference>
<feature type="compositionally biased region" description="Acidic residues" evidence="9">
    <location>
        <begin position="103"/>
        <end position="117"/>
    </location>
</feature>
<feature type="domain" description="Sas10 C-terminal" evidence="10">
    <location>
        <begin position="538"/>
        <end position="610"/>
    </location>
</feature>
<keyword evidence="8" id="KW-0175">Coiled coil</keyword>
<name>A0A9P9KID8_FUSSL</name>
<keyword evidence="6" id="KW-0333">Golgi apparatus</keyword>
<dbReference type="InterPro" id="IPR018972">
    <property type="entry name" value="Sas10_C_dom"/>
</dbReference>
<comment type="caution">
    <text evidence="11">The sequence shown here is derived from an EMBL/GenBank/DDBJ whole genome shotgun (WGS) entry which is preliminary data.</text>
</comment>
<keyword evidence="4" id="KW-0813">Transport</keyword>
<feature type="coiled-coil region" evidence="8">
    <location>
        <begin position="131"/>
        <end position="158"/>
    </location>
</feature>